<evidence type="ECO:0000256" key="14">
    <source>
        <dbReference type="NCBIfam" id="TIGR00228"/>
    </source>
</evidence>
<reference evidence="15 16" key="1">
    <citation type="submission" date="2019-08" db="EMBL/GenBank/DDBJ databases">
        <title>In-depth cultivation of the pig gut microbiome towards novel bacterial diversity and tailored functional studies.</title>
        <authorList>
            <person name="Wylensek D."/>
            <person name="Hitch T.C.A."/>
            <person name="Clavel T."/>
        </authorList>
    </citation>
    <scope>NUCLEOTIDE SEQUENCE [LARGE SCALE GENOMIC DNA]</scope>
    <source>
        <strain evidence="15 16">NM-380-WT-3C1</strain>
    </source>
</reference>
<dbReference type="Pfam" id="PF02075">
    <property type="entry name" value="RuvC"/>
    <property type="match status" value="1"/>
</dbReference>
<keyword evidence="5 13" id="KW-0255">Endonuclease</keyword>
<dbReference type="PRINTS" id="PR00696">
    <property type="entry name" value="RSOLVASERUVC"/>
</dbReference>
<feature type="active site" evidence="13">
    <location>
        <position position="7"/>
    </location>
</feature>
<dbReference type="GO" id="GO:0008821">
    <property type="term" value="F:crossover junction DNA endonuclease activity"/>
    <property type="evidence" value="ECO:0007669"/>
    <property type="project" value="UniProtKB-UniRule"/>
</dbReference>
<keyword evidence="9 13" id="KW-0238">DNA-binding</keyword>
<accession>A0A7X2TQP2</accession>
<dbReference type="RefSeq" id="WP_154424982.1">
    <property type="nucleotide sequence ID" value="NZ_JAQYGB010000018.1"/>
</dbReference>
<evidence type="ECO:0000256" key="10">
    <source>
        <dbReference type="ARBA" id="ARBA00023172"/>
    </source>
</evidence>
<evidence type="ECO:0000256" key="12">
    <source>
        <dbReference type="ARBA" id="ARBA00029354"/>
    </source>
</evidence>
<keyword evidence="7 13" id="KW-0378">Hydrolase</keyword>
<evidence type="ECO:0000256" key="11">
    <source>
        <dbReference type="ARBA" id="ARBA00023204"/>
    </source>
</evidence>
<dbReference type="InterPro" id="IPR002176">
    <property type="entry name" value="X-over_junc_endoDNase_RuvC"/>
</dbReference>
<keyword evidence="16" id="KW-1185">Reference proteome</keyword>
<keyword evidence="4 13" id="KW-0479">Metal-binding</keyword>
<comment type="caution">
    <text evidence="15">The sequence shown here is derived from an EMBL/GenBank/DDBJ whole genome shotgun (WGS) entry which is preliminary data.</text>
</comment>
<comment type="subcellular location">
    <subcellularLocation>
        <location evidence="13">Cytoplasm</location>
    </subcellularLocation>
</comment>
<evidence type="ECO:0000256" key="4">
    <source>
        <dbReference type="ARBA" id="ARBA00022723"/>
    </source>
</evidence>
<evidence type="ECO:0000256" key="7">
    <source>
        <dbReference type="ARBA" id="ARBA00022801"/>
    </source>
</evidence>
<dbReference type="HAMAP" id="MF_00034">
    <property type="entry name" value="RuvC"/>
    <property type="match status" value="1"/>
</dbReference>
<evidence type="ECO:0000313" key="15">
    <source>
        <dbReference type="EMBL" id="MSU06007.1"/>
    </source>
</evidence>
<evidence type="ECO:0000256" key="3">
    <source>
        <dbReference type="ARBA" id="ARBA00022722"/>
    </source>
</evidence>
<keyword evidence="8 13" id="KW-0460">Magnesium</keyword>
<dbReference type="NCBIfam" id="NF000711">
    <property type="entry name" value="PRK00039.2-1"/>
    <property type="match status" value="1"/>
</dbReference>
<keyword evidence="10 13" id="KW-0233">DNA recombination</keyword>
<evidence type="ECO:0000256" key="5">
    <source>
        <dbReference type="ARBA" id="ARBA00022759"/>
    </source>
</evidence>
<dbReference type="NCBIfam" id="TIGR00228">
    <property type="entry name" value="ruvC"/>
    <property type="match status" value="1"/>
</dbReference>
<comment type="function">
    <text evidence="13">The RuvA-RuvB-RuvC complex processes Holliday junction (HJ) DNA during genetic recombination and DNA repair. Endonuclease that resolves HJ intermediates. Cleaves cruciform DNA by making single-stranded nicks across the HJ at symmetrical positions within the homologous arms, yielding a 5'-phosphate and a 3'-hydroxyl group; requires a central core of homology in the junction. The consensus cleavage sequence is 5'-(A/T)TT(C/G)-3'. Cleavage occurs on the 3'-side of the TT dinucleotide at the point of strand exchange. HJ branch migration catalyzed by RuvA-RuvB allows RuvC to scan DNA until it finds its consensus sequence, where it cleaves and resolves the cruciform DNA.</text>
</comment>
<comment type="catalytic activity">
    <reaction evidence="12 13">
        <text>Endonucleolytic cleavage at a junction such as a reciprocal single-stranded crossover between two homologous DNA duplexes (Holliday junction).</text>
        <dbReference type="EC" id="3.1.21.10"/>
    </reaction>
</comment>
<dbReference type="Proteomes" id="UP000460549">
    <property type="component" value="Unassembled WGS sequence"/>
</dbReference>
<dbReference type="InterPro" id="IPR036397">
    <property type="entry name" value="RNaseH_sf"/>
</dbReference>
<feature type="binding site" evidence="13">
    <location>
        <position position="7"/>
    </location>
    <ligand>
        <name>Mg(2+)</name>
        <dbReference type="ChEBI" id="CHEBI:18420"/>
        <label>1</label>
    </ligand>
</feature>
<organism evidence="15 16">
    <name type="scientific">Bullifex porci</name>
    <dbReference type="NCBI Taxonomy" id="2606638"/>
    <lineage>
        <taxon>Bacteria</taxon>
        <taxon>Pseudomonadati</taxon>
        <taxon>Spirochaetota</taxon>
        <taxon>Spirochaetia</taxon>
        <taxon>Spirochaetales</taxon>
        <taxon>Spirochaetaceae</taxon>
        <taxon>Bullifex</taxon>
    </lineage>
</organism>
<evidence type="ECO:0000313" key="16">
    <source>
        <dbReference type="Proteomes" id="UP000460549"/>
    </source>
</evidence>
<dbReference type="PANTHER" id="PTHR30194:SF3">
    <property type="entry name" value="CROSSOVER JUNCTION ENDODEOXYRIBONUCLEASE RUVC"/>
    <property type="match status" value="1"/>
</dbReference>
<dbReference type="GO" id="GO:0048476">
    <property type="term" value="C:Holliday junction resolvase complex"/>
    <property type="evidence" value="ECO:0007669"/>
    <property type="project" value="UniProtKB-UniRule"/>
</dbReference>
<dbReference type="GO" id="GO:0006281">
    <property type="term" value="P:DNA repair"/>
    <property type="evidence" value="ECO:0007669"/>
    <property type="project" value="UniProtKB-UniRule"/>
</dbReference>
<dbReference type="FunFam" id="3.30.420.10:FF:000002">
    <property type="entry name" value="Crossover junction endodeoxyribonuclease RuvC"/>
    <property type="match status" value="1"/>
</dbReference>
<dbReference type="EMBL" id="VUNN01000005">
    <property type="protein sequence ID" value="MSU06007.1"/>
    <property type="molecule type" value="Genomic_DNA"/>
</dbReference>
<evidence type="ECO:0000256" key="6">
    <source>
        <dbReference type="ARBA" id="ARBA00022763"/>
    </source>
</evidence>
<feature type="binding site" evidence="13">
    <location>
        <position position="140"/>
    </location>
    <ligand>
        <name>Mg(2+)</name>
        <dbReference type="ChEBI" id="CHEBI:18420"/>
        <label>1</label>
    </ligand>
</feature>
<proteinExistence type="inferred from homology"/>
<dbReference type="GO" id="GO:0006310">
    <property type="term" value="P:DNA recombination"/>
    <property type="evidence" value="ECO:0007669"/>
    <property type="project" value="UniProtKB-UniRule"/>
</dbReference>
<comment type="subunit">
    <text evidence="13">Homodimer which binds Holliday junction (HJ) DNA. The HJ becomes 2-fold symmetrical on binding to RuvC with unstacked arms; it has a different conformation from HJ DNA in complex with RuvA. In the full resolvosome a probable DNA-RuvA(4)-RuvB(12)-RuvC(2) complex forms which resolves the HJ.</text>
</comment>
<dbReference type="InterPro" id="IPR012337">
    <property type="entry name" value="RNaseH-like_sf"/>
</dbReference>
<name>A0A7X2TQP2_9SPIO</name>
<evidence type="ECO:0000256" key="2">
    <source>
        <dbReference type="ARBA" id="ARBA00022490"/>
    </source>
</evidence>
<feature type="binding site" evidence="13">
    <location>
        <position position="67"/>
    </location>
    <ligand>
        <name>Mg(2+)</name>
        <dbReference type="ChEBI" id="CHEBI:18420"/>
        <label>2</label>
    </ligand>
</feature>
<keyword evidence="3 13" id="KW-0540">Nuclease</keyword>
<gene>
    <name evidence="13 15" type="primary">ruvC</name>
    <name evidence="15" type="ORF">FYJ80_04340</name>
</gene>
<dbReference type="EC" id="3.1.21.10" evidence="13 14"/>
<keyword evidence="6 13" id="KW-0227">DNA damage</keyword>
<keyword evidence="11 13" id="KW-0234">DNA repair</keyword>
<dbReference type="GO" id="GO:0000287">
    <property type="term" value="F:magnesium ion binding"/>
    <property type="evidence" value="ECO:0007669"/>
    <property type="project" value="UniProtKB-UniRule"/>
</dbReference>
<evidence type="ECO:0000256" key="1">
    <source>
        <dbReference type="ARBA" id="ARBA00009518"/>
    </source>
</evidence>
<dbReference type="GO" id="GO:0005737">
    <property type="term" value="C:cytoplasm"/>
    <property type="evidence" value="ECO:0007669"/>
    <property type="project" value="UniProtKB-SubCell"/>
</dbReference>
<sequence>MIILGVDPGLANTGWGVVEVINQRYRPVSFGVITTKPEAALPDRIFSITDEISKIADKYNVEVVSMEEIFFTKNISSAISVAKVIGAISFEMRRKKIKVEYFSPPQIKTAVTGIGSADKNQVQQMVKILLGLDSIPRPDHAADALADCITYAVFSSTGAKLRGNK</sequence>
<dbReference type="PANTHER" id="PTHR30194">
    <property type="entry name" value="CROSSOVER JUNCTION ENDODEOXYRIBONUCLEASE RUVC"/>
    <property type="match status" value="1"/>
</dbReference>
<protein>
    <recommendedName>
        <fullName evidence="13 14">Crossover junction endodeoxyribonuclease RuvC</fullName>
        <ecNumber evidence="13 14">3.1.21.10</ecNumber>
    </recommendedName>
    <alternativeName>
        <fullName evidence="13">Holliday junction nuclease RuvC</fullName>
    </alternativeName>
    <alternativeName>
        <fullName evidence="13">Holliday junction resolvase RuvC</fullName>
    </alternativeName>
</protein>
<dbReference type="SUPFAM" id="SSF53098">
    <property type="entry name" value="Ribonuclease H-like"/>
    <property type="match status" value="1"/>
</dbReference>
<feature type="active site" evidence="13">
    <location>
        <position position="67"/>
    </location>
</feature>
<dbReference type="GO" id="GO:0003677">
    <property type="term" value="F:DNA binding"/>
    <property type="evidence" value="ECO:0007669"/>
    <property type="project" value="UniProtKB-KW"/>
</dbReference>
<evidence type="ECO:0000256" key="9">
    <source>
        <dbReference type="ARBA" id="ARBA00023125"/>
    </source>
</evidence>
<feature type="active site" evidence="13">
    <location>
        <position position="140"/>
    </location>
</feature>
<comment type="cofactor">
    <cofactor evidence="13">
        <name>Mg(2+)</name>
        <dbReference type="ChEBI" id="CHEBI:18420"/>
    </cofactor>
    <text evidence="13">Binds 2 Mg(2+) ion per subunit.</text>
</comment>
<dbReference type="CDD" id="cd16962">
    <property type="entry name" value="RuvC"/>
    <property type="match status" value="1"/>
</dbReference>
<evidence type="ECO:0000256" key="13">
    <source>
        <dbReference type="HAMAP-Rule" id="MF_00034"/>
    </source>
</evidence>
<evidence type="ECO:0000256" key="8">
    <source>
        <dbReference type="ARBA" id="ARBA00022842"/>
    </source>
</evidence>
<comment type="similarity">
    <text evidence="1 13">Belongs to the RuvC family.</text>
</comment>
<keyword evidence="2 13" id="KW-0963">Cytoplasm</keyword>
<dbReference type="AlphaFoldDB" id="A0A7X2TQP2"/>
<dbReference type="Gene3D" id="3.30.420.10">
    <property type="entry name" value="Ribonuclease H-like superfamily/Ribonuclease H"/>
    <property type="match status" value="1"/>
</dbReference>